<proteinExistence type="predicted"/>
<name>A0A1E4T964_9ASCO</name>
<dbReference type="STRING" id="983967.A0A1E4T964"/>
<dbReference type="Proteomes" id="UP000094801">
    <property type="component" value="Unassembled WGS sequence"/>
</dbReference>
<protein>
    <recommendedName>
        <fullName evidence="3">BHLH domain-containing protein</fullName>
    </recommendedName>
</protein>
<sequence length="488" mass="55118">MTIINNNSPIPDNQSFSPLLNNQSFNFTTTPPIQNNNNNNNNNNDIVDYFSTDIDFDTAYMLITNETNDLPMNKFYSNSNSSSLLNISSSNNLSSNGLNSIKSTSSSSILPQTPQLPPSPKDLPHLSPIFNYQHHQQQQQQLHQKNDLLNIPTTPQLSNQLPIPIPPPQDTKSLFEQQRLELLNRPSILYQSPKQLNSNLYNDIGSPISPNTRNLLTTFNNLNYSATISNNNKNIINNNNSDLLSVNEYSALETFLDSIANDQSMDNLSKYWYSIDPMANNNNNNNTSSMNNNAPILKKEDFLNEDFKFDSPPLTRRSSEKIITNTNTNTNNNTNNNNITINISDSKITKPKSSSSSFTKSSSKINSKSIMNNLNNSKIDKKCLSEEAKKLQHTSSEQKRRAIIKNAFDELCNQIESEKSITIVNTNNNNNNKLKSKSKSKSKRKSMSKFMVMNKAIDEVVKLVEINKKLMNIVGIDEIELSELMMRK</sequence>
<dbReference type="AlphaFoldDB" id="A0A1E4T964"/>
<accession>A0A1E4T964</accession>
<organism evidence="4 5">
    <name type="scientific">[Candida] arabinofermentans NRRL YB-2248</name>
    <dbReference type="NCBI Taxonomy" id="983967"/>
    <lineage>
        <taxon>Eukaryota</taxon>
        <taxon>Fungi</taxon>
        <taxon>Dikarya</taxon>
        <taxon>Ascomycota</taxon>
        <taxon>Saccharomycotina</taxon>
        <taxon>Pichiomycetes</taxon>
        <taxon>Pichiales</taxon>
        <taxon>Pichiaceae</taxon>
        <taxon>Ogataea</taxon>
        <taxon>Ogataea/Candida clade</taxon>
    </lineage>
</organism>
<dbReference type="GO" id="GO:0046983">
    <property type="term" value="F:protein dimerization activity"/>
    <property type="evidence" value="ECO:0007669"/>
    <property type="project" value="InterPro"/>
</dbReference>
<dbReference type="PROSITE" id="PS50888">
    <property type="entry name" value="BHLH"/>
    <property type="match status" value="1"/>
</dbReference>
<feature type="compositionally biased region" description="Basic residues" evidence="2">
    <location>
        <begin position="434"/>
        <end position="447"/>
    </location>
</feature>
<evidence type="ECO:0000256" key="1">
    <source>
        <dbReference type="SAM" id="Coils"/>
    </source>
</evidence>
<evidence type="ECO:0000313" key="5">
    <source>
        <dbReference type="Proteomes" id="UP000094801"/>
    </source>
</evidence>
<keyword evidence="1" id="KW-0175">Coiled coil</keyword>
<dbReference type="InterPro" id="IPR057071">
    <property type="entry name" value="bHLH_INO2"/>
</dbReference>
<feature type="compositionally biased region" description="Low complexity" evidence="2">
    <location>
        <begin position="98"/>
        <end position="113"/>
    </location>
</feature>
<keyword evidence="5" id="KW-1185">Reference proteome</keyword>
<gene>
    <name evidence="4" type="ORF">CANARDRAFT_5497</name>
</gene>
<feature type="domain" description="BHLH" evidence="3">
    <location>
        <begin position="388"/>
        <end position="463"/>
    </location>
</feature>
<dbReference type="InterPro" id="IPR011598">
    <property type="entry name" value="bHLH_dom"/>
</dbReference>
<dbReference type="Gene3D" id="4.10.280.10">
    <property type="entry name" value="Helix-loop-helix DNA-binding domain"/>
    <property type="match status" value="1"/>
</dbReference>
<feature type="coiled-coil region" evidence="1">
    <location>
        <begin position="374"/>
        <end position="401"/>
    </location>
</feature>
<dbReference type="OrthoDB" id="3993597at2759"/>
<feature type="compositionally biased region" description="Polar residues" evidence="2">
    <location>
        <begin position="1"/>
        <end position="34"/>
    </location>
</feature>
<dbReference type="InterPro" id="IPR036638">
    <property type="entry name" value="HLH_DNA-bd_sf"/>
</dbReference>
<feature type="region of interest" description="Disordered" evidence="2">
    <location>
        <begin position="98"/>
        <end position="127"/>
    </location>
</feature>
<evidence type="ECO:0000259" key="3">
    <source>
        <dbReference type="PROSITE" id="PS50888"/>
    </source>
</evidence>
<evidence type="ECO:0000313" key="4">
    <source>
        <dbReference type="EMBL" id="ODV88198.1"/>
    </source>
</evidence>
<dbReference type="Pfam" id="PF23179">
    <property type="entry name" value="bHLH_INO2"/>
    <property type="match status" value="1"/>
</dbReference>
<feature type="region of interest" description="Disordered" evidence="2">
    <location>
        <begin position="1"/>
        <end position="41"/>
    </location>
</feature>
<dbReference type="EMBL" id="KV453847">
    <property type="protein sequence ID" value="ODV88198.1"/>
    <property type="molecule type" value="Genomic_DNA"/>
</dbReference>
<feature type="region of interest" description="Disordered" evidence="2">
    <location>
        <begin position="426"/>
        <end position="447"/>
    </location>
</feature>
<evidence type="ECO:0000256" key="2">
    <source>
        <dbReference type="SAM" id="MobiDB-lite"/>
    </source>
</evidence>
<dbReference type="SUPFAM" id="SSF47459">
    <property type="entry name" value="HLH, helix-loop-helix DNA-binding domain"/>
    <property type="match status" value="1"/>
</dbReference>
<reference evidence="5" key="1">
    <citation type="submission" date="2016-04" db="EMBL/GenBank/DDBJ databases">
        <title>Comparative genomics of biotechnologically important yeasts.</title>
        <authorList>
            <consortium name="DOE Joint Genome Institute"/>
            <person name="Riley R."/>
            <person name="Haridas S."/>
            <person name="Wolfe K.H."/>
            <person name="Lopes M.R."/>
            <person name="Hittinger C.T."/>
            <person name="Goker M."/>
            <person name="Salamov A."/>
            <person name="Wisecaver J."/>
            <person name="Long T.M."/>
            <person name="Aerts A.L."/>
            <person name="Barry K."/>
            <person name="Choi C."/>
            <person name="Clum A."/>
            <person name="Coughlan A.Y."/>
            <person name="Deshpande S."/>
            <person name="Douglass A.P."/>
            <person name="Hanson S.J."/>
            <person name="Klenk H.-P."/>
            <person name="Labutti K."/>
            <person name="Lapidus A."/>
            <person name="Lindquist E."/>
            <person name="Lipzen A."/>
            <person name="Meier-Kolthoff J.P."/>
            <person name="Ohm R.A."/>
            <person name="Otillar R.P."/>
            <person name="Pangilinan J."/>
            <person name="Peng Y."/>
            <person name="Rokas A."/>
            <person name="Rosa C.A."/>
            <person name="Scheuner C."/>
            <person name="Sibirny A.A."/>
            <person name="Slot J.C."/>
            <person name="Stielow J.B."/>
            <person name="Sun H."/>
            <person name="Kurtzman C.P."/>
            <person name="Blackwell M."/>
            <person name="Grigoriev I.V."/>
            <person name="Jeffries T.W."/>
        </authorList>
    </citation>
    <scope>NUCLEOTIDE SEQUENCE [LARGE SCALE GENOMIC DNA]</scope>
    <source>
        <strain evidence="5">NRRL YB-2248</strain>
    </source>
</reference>